<proteinExistence type="predicted"/>
<evidence type="ECO:0000313" key="1">
    <source>
        <dbReference type="EMBL" id="GHO85210.1"/>
    </source>
</evidence>
<reference evidence="1 2" key="1">
    <citation type="journal article" date="2021" name="Int. J. Syst. Evol. Microbiol.">
        <title>Reticulibacter mediterranei gen. nov., sp. nov., within the new family Reticulibacteraceae fam. nov., and Ktedonospora formicarum gen. nov., sp. nov., Ktedonobacter robiniae sp. nov., Dictyobacter formicarum sp. nov. and Dictyobacter arantiisoli sp. nov., belonging to the class Ktedonobacteria.</title>
        <authorList>
            <person name="Yabe S."/>
            <person name="Zheng Y."/>
            <person name="Wang C.M."/>
            <person name="Sakai Y."/>
            <person name="Abe K."/>
            <person name="Yokota A."/>
            <person name="Donadio S."/>
            <person name="Cavaletti L."/>
            <person name="Monciardini P."/>
        </authorList>
    </citation>
    <scope>NUCLEOTIDE SEQUENCE [LARGE SCALE GENOMIC DNA]</scope>
    <source>
        <strain evidence="1 2">SOSP1-9</strain>
    </source>
</reference>
<name>A0ABQ3VGQ7_9CHLR</name>
<evidence type="ECO:0000313" key="2">
    <source>
        <dbReference type="Proteomes" id="UP000635565"/>
    </source>
</evidence>
<dbReference type="RefSeq" id="WP_201362872.1">
    <property type="nucleotide sequence ID" value="NZ_BNJJ01000008.1"/>
</dbReference>
<sequence length="93" mass="10528">MKRYYIKVPREHNFYFSVDAKDLSEARIEAIKAMVYQVMHEMVPLDIVSVGEVKPCAMCATPHFPADLQDLDGKKVCPKCAAIERLGVPDYPV</sequence>
<dbReference type="EMBL" id="BNJJ01000008">
    <property type="protein sequence ID" value="GHO85210.1"/>
    <property type="molecule type" value="Genomic_DNA"/>
</dbReference>
<accession>A0ABQ3VGQ7</accession>
<comment type="caution">
    <text evidence="1">The sequence shown here is derived from an EMBL/GenBank/DDBJ whole genome shotgun (WGS) entry which is preliminary data.</text>
</comment>
<keyword evidence="2" id="KW-1185">Reference proteome</keyword>
<organism evidence="1 2">
    <name type="scientific">Dictyobacter formicarum</name>
    <dbReference type="NCBI Taxonomy" id="2778368"/>
    <lineage>
        <taxon>Bacteria</taxon>
        <taxon>Bacillati</taxon>
        <taxon>Chloroflexota</taxon>
        <taxon>Ktedonobacteria</taxon>
        <taxon>Ktedonobacterales</taxon>
        <taxon>Dictyobacteraceae</taxon>
        <taxon>Dictyobacter</taxon>
    </lineage>
</organism>
<gene>
    <name evidence="1" type="ORF">KSZ_32160</name>
</gene>
<dbReference type="Proteomes" id="UP000635565">
    <property type="component" value="Unassembled WGS sequence"/>
</dbReference>
<protein>
    <submittedName>
        <fullName evidence="1">Uncharacterized protein</fullName>
    </submittedName>
</protein>